<dbReference type="Proteomes" id="UP000441336">
    <property type="component" value="Unassembled WGS sequence"/>
</dbReference>
<organism evidence="2 3">
    <name type="scientific">Hymenobacter ginkgonis</name>
    <dbReference type="NCBI Taxonomy" id="2682976"/>
    <lineage>
        <taxon>Bacteria</taxon>
        <taxon>Pseudomonadati</taxon>
        <taxon>Bacteroidota</taxon>
        <taxon>Cytophagia</taxon>
        <taxon>Cytophagales</taxon>
        <taxon>Hymenobacteraceae</taxon>
        <taxon>Hymenobacter</taxon>
    </lineage>
</organism>
<dbReference type="RefSeq" id="WP_157562382.1">
    <property type="nucleotide sequence ID" value="NZ_WQKZ01000001.1"/>
</dbReference>
<reference evidence="2 3" key="1">
    <citation type="submission" date="2019-12" db="EMBL/GenBank/DDBJ databases">
        <title>Hymenobacter sp. HMF4947 Genome sequencing and assembly.</title>
        <authorList>
            <person name="Kang H."/>
            <person name="Cha I."/>
            <person name="Kim H."/>
            <person name="Joh K."/>
        </authorList>
    </citation>
    <scope>NUCLEOTIDE SEQUENCE [LARGE SCALE GENOMIC DNA]</scope>
    <source>
        <strain evidence="2 3">HMF4947</strain>
    </source>
</reference>
<evidence type="ECO:0000256" key="1">
    <source>
        <dbReference type="SAM" id="MobiDB-lite"/>
    </source>
</evidence>
<dbReference type="EMBL" id="WQKZ01000001">
    <property type="protein sequence ID" value="MVN75660.1"/>
    <property type="molecule type" value="Genomic_DNA"/>
</dbReference>
<dbReference type="AlphaFoldDB" id="A0A7K1TB74"/>
<feature type="compositionally biased region" description="Polar residues" evidence="1">
    <location>
        <begin position="89"/>
        <end position="108"/>
    </location>
</feature>
<feature type="region of interest" description="Disordered" evidence="1">
    <location>
        <begin position="75"/>
        <end position="108"/>
    </location>
</feature>
<evidence type="ECO:0000313" key="2">
    <source>
        <dbReference type="EMBL" id="MVN75660.1"/>
    </source>
</evidence>
<name>A0A7K1TB74_9BACT</name>
<protein>
    <submittedName>
        <fullName evidence="2">Uncharacterized protein</fullName>
    </submittedName>
</protein>
<gene>
    <name evidence="2" type="ORF">GO988_04905</name>
</gene>
<evidence type="ECO:0000313" key="3">
    <source>
        <dbReference type="Proteomes" id="UP000441336"/>
    </source>
</evidence>
<proteinExistence type="predicted"/>
<comment type="caution">
    <text evidence="2">The sequence shown here is derived from an EMBL/GenBank/DDBJ whole genome shotgun (WGS) entry which is preliminary data.</text>
</comment>
<keyword evidence="3" id="KW-1185">Reference proteome</keyword>
<sequence length="108" mass="11752">MEQKTIIARLAAADGGTLNWAVLTSGTKPNTQVHTMLGDETQKEVAVRTEADGTLDFGFVVNAFPATSWKLTLTEQGQQGPRYEREGLTDSQYTGRDSGKVNFSQNIS</sequence>
<accession>A0A7K1TB74</accession>